<reference evidence="4" key="2">
    <citation type="submission" date="2020-09" db="EMBL/GenBank/DDBJ databases">
        <authorList>
            <person name="Sun Q."/>
            <person name="Zhou Y."/>
        </authorList>
    </citation>
    <scope>NUCLEOTIDE SEQUENCE</scope>
    <source>
        <strain evidence="4">CGMCC 4.7278</strain>
    </source>
</reference>
<keyword evidence="2" id="KW-0472">Membrane</keyword>
<feature type="transmembrane region" description="Helical" evidence="2">
    <location>
        <begin position="33"/>
        <end position="60"/>
    </location>
</feature>
<feature type="domain" description="Prepilin type IV endopeptidase peptidase" evidence="3">
    <location>
        <begin position="7"/>
        <end position="110"/>
    </location>
</feature>
<evidence type="ECO:0000259" key="3">
    <source>
        <dbReference type="Pfam" id="PF01478"/>
    </source>
</evidence>
<evidence type="ECO:0000313" key="5">
    <source>
        <dbReference type="Proteomes" id="UP000612956"/>
    </source>
</evidence>
<name>A0A917QAC0_9NOCA</name>
<comment type="similarity">
    <text evidence="1">Belongs to the peptidase A24 family.</text>
</comment>
<proteinExistence type="inferred from homology"/>
<organism evidence="4 5">
    <name type="scientific">Nocardia camponoti</name>
    <dbReference type="NCBI Taxonomy" id="1616106"/>
    <lineage>
        <taxon>Bacteria</taxon>
        <taxon>Bacillati</taxon>
        <taxon>Actinomycetota</taxon>
        <taxon>Actinomycetes</taxon>
        <taxon>Mycobacteriales</taxon>
        <taxon>Nocardiaceae</taxon>
        <taxon>Nocardia</taxon>
    </lineage>
</organism>
<feature type="transmembrane region" description="Helical" evidence="2">
    <location>
        <begin position="67"/>
        <end position="90"/>
    </location>
</feature>
<dbReference type="RefSeq" id="WP_188827508.1">
    <property type="nucleotide sequence ID" value="NZ_BMMW01000001.1"/>
</dbReference>
<accession>A0A917QAC0</accession>
<dbReference type="InterPro" id="IPR000045">
    <property type="entry name" value="Prepilin_IV_endopep_pep"/>
</dbReference>
<dbReference type="EMBL" id="BMMW01000001">
    <property type="protein sequence ID" value="GGK39498.1"/>
    <property type="molecule type" value="Genomic_DNA"/>
</dbReference>
<evidence type="ECO:0000313" key="4">
    <source>
        <dbReference type="EMBL" id="GGK39498.1"/>
    </source>
</evidence>
<evidence type="ECO:0000256" key="2">
    <source>
        <dbReference type="SAM" id="Phobius"/>
    </source>
</evidence>
<dbReference type="AlphaFoldDB" id="A0A917QAC0"/>
<evidence type="ECO:0000256" key="1">
    <source>
        <dbReference type="ARBA" id="ARBA00005801"/>
    </source>
</evidence>
<dbReference type="PANTHER" id="PTHR30487">
    <property type="entry name" value="TYPE 4 PREPILIN-LIKE PROTEINS LEADER PEPTIDE-PROCESSING ENZYME"/>
    <property type="match status" value="1"/>
</dbReference>
<dbReference type="PANTHER" id="PTHR30487:SF0">
    <property type="entry name" value="PREPILIN LEADER PEPTIDASE_N-METHYLTRANSFERASE-RELATED"/>
    <property type="match status" value="1"/>
</dbReference>
<dbReference type="GO" id="GO:0006465">
    <property type="term" value="P:signal peptide processing"/>
    <property type="evidence" value="ECO:0007669"/>
    <property type="project" value="TreeGrafter"/>
</dbReference>
<keyword evidence="2" id="KW-0812">Transmembrane</keyword>
<sequence length="191" mass="19407">MTTAAFCLFIAWSVLLCVIDIHTRRLPNALTSVGAASVFVFAFANDVLPVAVIGAALLTVPYLTAHLIAPAALGAGDVKLAVALGGAAALAGPRAWVWAALLAPLVTAGLGVALLAHRWVVRVVGLRSGVAVDLPVASHDGASQPEIARADDTGAARMLGRPSARDPVRTPILIPHGPAMCVATLSAMAFA</sequence>
<keyword evidence="5" id="KW-1185">Reference proteome</keyword>
<keyword evidence="2" id="KW-1133">Transmembrane helix</keyword>
<comment type="caution">
    <text evidence="4">The sequence shown here is derived from an EMBL/GenBank/DDBJ whole genome shotgun (WGS) entry which is preliminary data.</text>
</comment>
<dbReference type="GO" id="GO:0005886">
    <property type="term" value="C:plasma membrane"/>
    <property type="evidence" value="ECO:0007669"/>
    <property type="project" value="TreeGrafter"/>
</dbReference>
<dbReference type="Proteomes" id="UP000612956">
    <property type="component" value="Unassembled WGS sequence"/>
</dbReference>
<dbReference type="Pfam" id="PF01478">
    <property type="entry name" value="Peptidase_A24"/>
    <property type="match status" value="1"/>
</dbReference>
<dbReference type="GO" id="GO:0004190">
    <property type="term" value="F:aspartic-type endopeptidase activity"/>
    <property type="evidence" value="ECO:0007669"/>
    <property type="project" value="InterPro"/>
</dbReference>
<dbReference type="Gene3D" id="1.20.120.1220">
    <property type="match status" value="1"/>
</dbReference>
<protein>
    <recommendedName>
        <fullName evidence="3">Prepilin type IV endopeptidase peptidase domain-containing protein</fullName>
    </recommendedName>
</protein>
<reference evidence="4" key="1">
    <citation type="journal article" date="2014" name="Int. J. Syst. Evol. Microbiol.">
        <title>Complete genome sequence of Corynebacterium casei LMG S-19264T (=DSM 44701T), isolated from a smear-ripened cheese.</title>
        <authorList>
            <consortium name="US DOE Joint Genome Institute (JGI-PGF)"/>
            <person name="Walter F."/>
            <person name="Albersmeier A."/>
            <person name="Kalinowski J."/>
            <person name="Ruckert C."/>
        </authorList>
    </citation>
    <scope>NUCLEOTIDE SEQUENCE</scope>
    <source>
        <strain evidence="4">CGMCC 4.7278</strain>
    </source>
</reference>
<gene>
    <name evidence="4" type="ORF">GCM10011591_08960</name>
</gene>
<feature type="transmembrane region" description="Helical" evidence="2">
    <location>
        <begin position="96"/>
        <end position="117"/>
    </location>
</feature>
<dbReference type="InterPro" id="IPR050882">
    <property type="entry name" value="Prepilin_peptidase/N-MTase"/>
</dbReference>